<dbReference type="InterPro" id="IPR038740">
    <property type="entry name" value="BioF2-like_GNAT_dom"/>
</dbReference>
<evidence type="ECO:0000313" key="3">
    <source>
        <dbReference type="Proteomes" id="UP000321085"/>
    </source>
</evidence>
<dbReference type="InterPro" id="IPR016181">
    <property type="entry name" value="Acyl_CoA_acyltransferase"/>
</dbReference>
<comment type="caution">
    <text evidence="2">The sequence shown here is derived from an EMBL/GenBank/DDBJ whole genome shotgun (WGS) entry which is preliminary data.</text>
</comment>
<dbReference type="AlphaFoldDB" id="A0A512BZQ2"/>
<dbReference type="Proteomes" id="UP000321085">
    <property type="component" value="Unassembled WGS sequence"/>
</dbReference>
<organism evidence="2 3">
    <name type="scientific">Microvirga aerophila</name>
    <dbReference type="NCBI Taxonomy" id="670291"/>
    <lineage>
        <taxon>Bacteria</taxon>
        <taxon>Pseudomonadati</taxon>
        <taxon>Pseudomonadota</taxon>
        <taxon>Alphaproteobacteria</taxon>
        <taxon>Hyphomicrobiales</taxon>
        <taxon>Methylobacteriaceae</taxon>
        <taxon>Microvirga</taxon>
    </lineage>
</organism>
<gene>
    <name evidence="2" type="ORF">MAE02_51240</name>
</gene>
<sequence>MAAPAHRHSQNLHVTTVRDFEALAAHAPAWDRLAWEAPQKVPMLLPAWVEVSLRHGLNHGEEWLCSFAYLGEELIGILPIILTPDPILGKGWPTLRMADKHSQSGDMLLAPDHAAMAFQSLLGGLRREVPTHLGLELKAVRRNSPLWAAIRNSDIGYITRCGSRQRYSCLSLGQDFDAYLGTLGNMRRNLKRYMRKLESRGDVSVEMMRGSAATEDFLEEFLALEASGWKGRAGSAILNKPDAVAFYTALVRNFAADERLEWHAIRVQGRLVAAEMGFRCGPSLMLPKIAFDEDFKDCMPGNLLTAEVIKDALSRADLTEINHLSQADWHRSWHLESDEYIALYFVWKDILPVMFLLSRVFLVSRAGAMSPYKAHVKSWIPKPAKTAYRQMRSACGQFRRILS</sequence>
<dbReference type="EMBL" id="BJYU01000104">
    <property type="protein sequence ID" value="GEO17428.1"/>
    <property type="molecule type" value="Genomic_DNA"/>
</dbReference>
<reference evidence="2 3" key="1">
    <citation type="submission" date="2019-07" db="EMBL/GenBank/DDBJ databases">
        <title>Whole genome shotgun sequence of Microvirga aerophila NBRC 106136.</title>
        <authorList>
            <person name="Hosoyama A."/>
            <person name="Uohara A."/>
            <person name="Ohji S."/>
            <person name="Ichikawa N."/>
        </authorList>
    </citation>
    <scope>NUCLEOTIDE SEQUENCE [LARGE SCALE GENOMIC DNA]</scope>
    <source>
        <strain evidence="2 3">NBRC 106136</strain>
    </source>
</reference>
<name>A0A512BZQ2_9HYPH</name>
<evidence type="ECO:0000313" key="2">
    <source>
        <dbReference type="EMBL" id="GEO17428.1"/>
    </source>
</evidence>
<proteinExistence type="predicted"/>
<evidence type="ECO:0000259" key="1">
    <source>
        <dbReference type="Pfam" id="PF13480"/>
    </source>
</evidence>
<dbReference type="Gene3D" id="3.40.630.30">
    <property type="match status" value="1"/>
</dbReference>
<dbReference type="RefSeq" id="WP_162815863.1">
    <property type="nucleotide sequence ID" value="NZ_BJYU01000104.1"/>
</dbReference>
<keyword evidence="3" id="KW-1185">Reference proteome</keyword>
<feature type="domain" description="BioF2-like acetyltransferase" evidence="1">
    <location>
        <begin position="185"/>
        <end position="315"/>
    </location>
</feature>
<accession>A0A512BZQ2</accession>
<dbReference type="SUPFAM" id="SSF55729">
    <property type="entry name" value="Acyl-CoA N-acyltransferases (Nat)"/>
    <property type="match status" value="1"/>
</dbReference>
<protein>
    <recommendedName>
        <fullName evidence="1">BioF2-like acetyltransferase domain-containing protein</fullName>
    </recommendedName>
</protein>
<dbReference type="Pfam" id="PF13480">
    <property type="entry name" value="Acetyltransf_6"/>
    <property type="match status" value="1"/>
</dbReference>